<dbReference type="NCBIfam" id="TIGR00322">
    <property type="entry name" value="diphth2_R"/>
    <property type="match status" value="1"/>
</dbReference>
<keyword evidence="8 10" id="KW-0411">Iron-sulfur</keyword>
<dbReference type="Gene3D" id="3.40.50.11850">
    <property type="entry name" value="Diphthamide synthesis DPH1/DPH2 domain 2"/>
    <property type="match status" value="1"/>
</dbReference>
<dbReference type="InterPro" id="IPR022428">
    <property type="entry name" value="Dph2_arc"/>
</dbReference>
<dbReference type="AlphaFoldDB" id="A0A8T3VM51"/>
<dbReference type="RefSeq" id="WP_303737475.1">
    <property type="nucleotide sequence ID" value="NZ_SUTE01000072.1"/>
</dbReference>
<evidence type="ECO:0000256" key="6">
    <source>
        <dbReference type="ARBA" id="ARBA00022723"/>
    </source>
</evidence>
<keyword evidence="6 10" id="KW-0479">Metal-binding</keyword>
<evidence type="ECO:0000313" key="12">
    <source>
        <dbReference type="Proteomes" id="UP000762703"/>
    </source>
</evidence>
<dbReference type="InterPro" id="IPR042265">
    <property type="entry name" value="DPH1/DPH2_3"/>
</dbReference>
<keyword evidence="10" id="KW-0004">4Fe-4S</keyword>
<dbReference type="Pfam" id="PF01866">
    <property type="entry name" value="Diphthamide_syn"/>
    <property type="match status" value="1"/>
</dbReference>
<comment type="cofactor">
    <cofactor evidence="1 10">
        <name>[4Fe-4S] cluster</name>
        <dbReference type="ChEBI" id="CHEBI:49883"/>
    </cofactor>
</comment>
<protein>
    <recommendedName>
        <fullName evidence="3 10">2-(3-amino-3-carboxypropyl)histidine synthase</fullName>
        <ecNumber evidence="3 10">2.5.1.108</ecNumber>
    </recommendedName>
</protein>
<dbReference type="FunFam" id="3.40.50.11860:FF:000001">
    <property type="entry name" value="2-(3-amino-3-carboxypropyl)histidine synthase subunit 2"/>
    <property type="match status" value="1"/>
</dbReference>
<keyword evidence="5 10" id="KW-0949">S-adenosyl-L-methionine</keyword>
<comment type="function">
    <text evidence="10">Catalyzes the first step of diphthamide biosynthesis, i.e. the transfer of the 3-amino-3-carboxypropyl group from S-adenosyl-L-methionine (SAM) to the C2 position of the imidazole ring of the target histidine residue in translation elongation factor 2 (EF-2).</text>
</comment>
<keyword evidence="7 10" id="KW-0408">Iron</keyword>
<evidence type="ECO:0000256" key="2">
    <source>
        <dbReference type="ARBA" id="ARBA00005156"/>
    </source>
</evidence>
<comment type="pathway">
    <text evidence="2 10">Protein modification; peptidyl-diphthamide biosynthesis.</text>
</comment>
<evidence type="ECO:0000256" key="10">
    <source>
        <dbReference type="PIRNR" id="PIRNR004967"/>
    </source>
</evidence>
<comment type="catalytic activity">
    <reaction evidence="9 10">
        <text>L-histidyl-[translation elongation factor 2] + S-adenosyl-L-methionine = 2-[(3S)-amino-3-carboxypropyl]-L-histidyl-[translation elongation factor 2] + S-methyl-5'-thioadenosine + H(+)</text>
        <dbReference type="Rhea" id="RHEA:36783"/>
        <dbReference type="Rhea" id="RHEA-COMP:9748"/>
        <dbReference type="Rhea" id="RHEA-COMP:9749"/>
        <dbReference type="ChEBI" id="CHEBI:15378"/>
        <dbReference type="ChEBI" id="CHEBI:17509"/>
        <dbReference type="ChEBI" id="CHEBI:29979"/>
        <dbReference type="ChEBI" id="CHEBI:59789"/>
        <dbReference type="ChEBI" id="CHEBI:73995"/>
        <dbReference type="EC" id="2.5.1.108"/>
    </reaction>
</comment>
<dbReference type="GO" id="GO:0090560">
    <property type="term" value="F:2-(3-amino-3-carboxypropyl)histidine synthase activity"/>
    <property type="evidence" value="ECO:0007669"/>
    <property type="project" value="UniProtKB-UniRule"/>
</dbReference>
<dbReference type="GO" id="GO:0046872">
    <property type="term" value="F:metal ion binding"/>
    <property type="evidence" value="ECO:0007669"/>
    <property type="project" value="UniProtKB-KW"/>
</dbReference>
<dbReference type="Gene3D" id="3.40.50.11840">
    <property type="entry name" value="Diphthamide synthesis DPH1/DPH2 domain 1"/>
    <property type="match status" value="1"/>
</dbReference>
<dbReference type="InterPro" id="IPR042264">
    <property type="entry name" value="DPH1/DPH2_2"/>
</dbReference>
<dbReference type="SFLD" id="SFLDG01121">
    <property type="entry name" value="Diphthamide_biosynthesis"/>
    <property type="match status" value="1"/>
</dbReference>
<dbReference type="EC" id="2.5.1.108" evidence="3 10"/>
<dbReference type="PANTHER" id="PTHR10762:SF1">
    <property type="entry name" value="2-(3-AMINO-3-CARBOXYPROPYL)HISTIDINE SYNTHASE SUBUNIT 1"/>
    <property type="match status" value="1"/>
</dbReference>
<evidence type="ECO:0000256" key="9">
    <source>
        <dbReference type="ARBA" id="ARBA00048403"/>
    </source>
</evidence>
<dbReference type="SFLD" id="SFLDS00032">
    <property type="entry name" value="Radical_SAM_3-amino-3-carboxyp"/>
    <property type="match status" value="1"/>
</dbReference>
<dbReference type="InterPro" id="IPR035435">
    <property type="entry name" value="DPH1/DPH2_euk_archaea"/>
</dbReference>
<comment type="similarity">
    <text evidence="10">Belongs to the DPH1/DPH2 family.</text>
</comment>
<evidence type="ECO:0000313" key="11">
    <source>
        <dbReference type="EMBL" id="MBE6505821.1"/>
    </source>
</evidence>
<sequence>MSLYNMDLDRVIRKINSKNVKTVGLQFPEGLKMQAVNIAREIEEECDVSVIISGDPCFGACDVSDYKMKDSVDLIIHFGHTPLPIRYEIPTLFIEAFANIDVKKDLKKCLETLKDYSRVALVTTTQHLHLLNEMKDFLEDNGKEVVLGSSKSTRKGQVLGCNFSSIKNLDAEVYLFIGSGNFHPLGIYLFTKSPVYALDPYNNELREMTEYADRILRIRFARITKAREAKKWGIIVSSKEGQYRLELAKEIKKLLKDTGMEGYIIMVDNVNPDVLLPYFDLDAFIVTACPRIAIDDSQMYKKPIITPQELEIVLNKREWENYQLDEILFRRR</sequence>
<proteinExistence type="inferred from homology"/>
<organism evidence="11 12">
    <name type="scientific">Methanobrevibacter millerae</name>
    <dbReference type="NCBI Taxonomy" id="230361"/>
    <lineage>
        <taxon>Archaea</taxon>
        <taxon>Methanobacteriati</taxon>
        <taxon>Methanobacteriota</taxon>
        <taxon>Methanomada group</taxon>
        <taxon>Methanobacteria</taxon>
        <taxon>Methanobacteriales</taxon>
        <taxon>Methanobacteriaceae</taxon>
        <taxon>Methanobrevibacter</taxon>
    </lineage>
</organism>
<comment type="caution">
    <text evidence="11">The sequence shown here is derived from an EMBL/GenBank/DDBJ whole genome shotgun (WGS) entry which is preliminary data.</text>
</comment>
<evidence type="ECO:0000256" key="1">
    <source>
        <dbReference type="ARBA" id="ARBA00001966"/>
    </source>
</evidence>
<gene>
    <name evidence="11" type="primary">dph2</name>
    <name evidence="11" type="ORF">E7Z73_08855</name>
</gene>
<dbReference type="Gene3D" id="3.40.50.11860">
    <property type="entry name" value="Diphthamide synthesis DPH1/DPH2 domain 3"/>
    <property type="match status" value="1"/>
</dbReference>
<evidence type="ECO:0000256" key="8">
    <source>
        <dbReference type="ARBA" id="ARBA00023014"/>
    </source>
</evidence>
<dbReference type="PANTHER" id="PTHR10762">
    <property type="entry name" value="DIPHTHAMIDE BIOSYNTHESIS PROTEIN"/>
    <property type="match status" value="1"/>
</dbReference>
<accession>A0A8T3VM51</accession>
<evidence type="ECO:0000256" key="7">
    <source>
        <dbReference type="ARBA" id="ARBA00023004"/>
    </source>
</evidence>
<keyword evidence="4 10" id="KW-0808">Transferase</keyword>
<dbReference type="GO" id="GO:0017183">
    <property type="term" value="P:protein histidyl modification to diphthamide"/>
    <property type="evidence" value="ECO:0007669"/>
    <property type="project" value="UniProtKB-UniRule"/>
</dbReference>
<dbReference type="EMBL" id="SUTE01000072">
    <property type="protein sequence ID" value="MBE6505821.1"/>
    <property type="molecule type" value="Genomic_DNA"/>
</dbReference>
<dbReference type="GO" id="GO:0051539">
    <property type="term" value="F:4 iron, 4 sulfur cluster binding"/>
    <property type="evidence" value="ECO:0007669"/>
    <property type="project" value="UniProtKB-UniRule"/>
</dbReference>
<name>A0A8T3VM51_9EURY</name>
<dbReference type="InterPro" id="IPR042263">
    <property type="entry name" value="DPH1/DPH2_1"/>
</dbReference>
<dbReference type="PIRSF" id="PIRSF004967">
    <property type="entry name" value="DPH1"/>
    <property type="match status" value="1"/>
</dbReference>
<dbReference type="NCBIfam" id="TIGR03682">
    <property type="entry name" value="arCOG04112"/>
    <property type="match status" value="1"/>
</dbReference>
<evidence type="ECO:0000256" key="3">
    <source>
        <dbReference type="ARBA" id="ARBA00012221"/>
    </source>
</evidence>
<evidence type="ECO:0000256" key="4">
    <source>
        <dbReference type="ARBA" id="ARBA00022679"/>
    </source>
</evidence>
<reference evidence="11" key="1">
    <citation type="submission" date="2019-04" db="EMBL/GenBank/DDBJ databases">
        <title>Evolution of Biomass-Degrading Anaerobic Consortia Revealed by Metagenomics.</title>
        <authorList>
            <person name="Peng X."/>
        </authorList>
    </citation>
    <scope>NUCLEOTIDE SEQUENCE</scope>
    <source>
        <strain evidence="11">SIG12</strain>
    </source>
</reference>
<evidence type="ECO:0000256" key="5">
    <source>
        <dbReference type="ARBA" id="ARBA00022691"/>
    </source>
</evidence>
<dbReference type="InterPro" id="IPR016435">
    <property type="entry name" value="DPH1/DPH2"/>
</dbReference>
<dbReference type="Proteomes" id="UP000762703">
    <property type="component" value="Unassembled WGS sequence"/>
</dbReference>